<feature type="disulfide bond" description="Redox-active" evidence="13">
    <location>
        <begin position="40"/>
        <end position="45"/>
    </location>
</feature>
<feature type="active site" description="Proton acceptor" evidence="11">
    <location>
        <position position="441"/>
    </location>
</feature>
<feature type="binding site" evidence="12">
    <location>
        <begin position="177"/>
        <end position="184"/>
    </location>
    <ligand>
        <name>NAD(+)</name>
        <dbReference type="ChEBI" id="CHEBI:57540"/>
    </ligand>
</feature>
<feature type="domain" description="FAD/NAD(P)-binding" evidence="16">
    <location>
        <begin position="2"/>
        <end position="324"/>
    </location>
</feature>
<dbReference type="Gene3D" id="3.50.50.60">
    <property type="entry name" value="FAD/NAD(P)-binding domain"/>
    <property type="match status" value="2"/>
</dbReference>
<keyword evidence="7 12" id="KW-0520">NAD</keyword>
<evidence type="ECO:0000256" key="13">
    <source>
        <dbReference type="PIRSR" id="PIRSR000350-4"/>
    </source>
</evidence>
<feature type="binding site" evidence="12">
    <location>
        <position position="309"/>
    </location>
    <ligand>
        <name>FAD</name>
        <dbReference type="ChEBI" id="CHEBI:57692"/>
    </ligand>
</feature>
<evidence type="ECO:0000256" key="5">
    <source>
        <dbReference type="ARBA" id="ARBA00022827"/>
    </source>
</evidence>
<dbReference type="PIRSF" id="PIRSF000350">
    <property type="entry name" value="Mercury_reductase_MerA"/>
    <property type="match status" value="1"/>
</dbReference>
<evidence type="ECO:0000259" key="15">
    <source>
        <dbReference type="Pfam" id="PF02852"/>
    </source>
</evidence>
<dbReference type="GO" id="GO:0006103">
    <property type="term" value="P:2-oxoglutarate metabolic process"/>
    <property type="evidence" value="ECO:0007669"/>
    <property type="project" value="TreeGrafter"/>
</dbReference>
<dbReference type="EMBL" id="CP029077">
    <property type="protein sequence ID" value="QED23566.1"/>
    <property type="molecule type" value="Genomic_DNA"/>
</dbReference>
<evidence type="ECO:0000256" key="8">
    <source>
        <dbReference type="ARBA" id="ARBA00023157"/>
    </source>
</evidence>
<comment type="catalytic activity">
    <reaction evidence="10 14">
        <text>N(6)-[(R)-dihydrolipoyl]-L-lysyl-[protein] + NAD(+) = N(6)-[(R)-lipoyl]-L-lysyl-[protein] + NADH + H(+)</text>
        <dbReference type="Rhea" id="RHEA:15045"/>
        <dbReference type="Rhea" id="RHEA-COMP:10474"/>
        <dbReference type="Rhea" id="RHEA-COMP:10475"/>
        <dbReference type="ChEBI" id="CHEBI:15378"/>
        <dbReference type="ChEBI" id="CHEBI:57540"/>
        <dbReference type="ChEBI" id="CHEBI:57945"/>
        <dbReference type="ChEBI" id="CHEBI:83099"/>
        <dbReference type="ChEBI" id="CHEBI:83100"/>
        <dbReference type="EC" id="1.8.1.4"/>
    </reaction>
</comment>
<comment type="cofactor">
    <cofactor evidence="12 14">
        <name>FAD</name>
        <dbReference type="ChEBI" id="CHEBI:57692"/>
    </cofactor>
    <text evidence="12 14">Binds 1 FAD per subunit.</text>
</comment>
<evidence type="ECO:0000256" key="14">
    <source>
        <dbReference type="RuleBase" id="RU003692"/>
    </source>
</evidence>
<dbReference type="GO" id="GO:0004148">
    <property type="term" value="F:dihydrolipoyl dehydrogenase (NADH) activity"/>
    <property type="evidence" value="ECO:0007669"/>
    <property type="project" value="UniProtKB-EC"/>
</dbReference>
<dbReference type="PANTHER" id="PTHR22912">
    <property type="entry name" value="DISULFIDE OXIDOREDUCTASE"/>
    <property type="match status" value="1"/>
</dbReference>
<evidence type="ECO:0000313" key="17">
    <source>
        <dbReference type="EMBL" id="QED23566.1"/>
    </source>
</evidence>
<evidence type="ECO:0000313" key="18">
    <source>
        <dbReference type="Proteomes" id="UP000321934"/>
    </source>
</evidence>
<dbReference type="PRINTS" id="PR00411">
    <property type="entry name" value="PNDRDTASEI"/>
</dbReference>
<feature type="binding site" evidence="12">
    <location>
        <begin position="315"/>
        <end position="318"/>
    </location>
    <ligand>
        <name>FAD</name>
        <dbReference type="ChEBI" id="CHEBI:57692"/>
    </ligand>
</feature>
<feature type="binding site" evidence="12">
    <location>
        <position position="200"/>
    </location>
    <ligand>
        <name>NAD(+)</name>
        <dbReference type="ChEBI" id="CHEBI:57540"/>
    </ligand>
</feature>
<sequence length="462" mass="49623">MYDLVIIGGGPGGYVCAIRAAQNGLKVACVEKRQNLGGTCLNEGCIPSKALLESSHNFYNAKHHFTEHGISVNPKIDTSVMLARKDGIIKSLAGGIDMLFRKNKIDKITGTARFVSKNEIEVENNGVKTAIRSAKFVIATGSVVSQIPNVAIDEENIVSSTGALCLKKVPQELVVIGGGVIGLELGCVWSRLGANTKVLEYSDKIIPGMDDDVSEYAKKMLDAQGLEIHTSHKVLSVEKTSKNVKIEYEDIKTGKRDFVTCDVVLVCIGRRPFTQGLNLEAIGGEIDSRGFIKVDKEYKVCENIFAIGDVIPGPMLAHKAEDEGIAVADIAAGKYGHVNYNAIPSVVYTDPEIACVGLSEKALKDANIEYKIGKFNFAANSRAKAISQTQGFVKIIADKQTDRILGASIIGKEAGTLIHEISVLIEFSASAEDLSMICHAHPTLNEAIKEAALAVSKRAIHS</sequence>
<evidence type="ECO:0000256" key="10">
    <source>
        <dbReference type="ARBA" id="ARBA00049187"/>
    </source>
</evidence>
<dbReference type="InterPro" id="IPR036188">
    <property type="entry name" value="FAD/NAD-bd_sf"/>
</dbReference>
<keyword evidence="9 14" id="KW-0676">Redox-active center</keyword>
<accession>A0A5B8XF11</accession>
<dbReference type="InterPro" id="IPR004099">
    <property type="entry name" value="Pyr_nucl-diS_OxRdtase_dimer"/>
</dbReference>
<dbReference type="InterPro" id="IPR001100">
    <property type="entry name" value="Pyr_nuc-diS_OxRdtase"/>
</dbReference>
<keyword evidence="5 12" id="KW-0274">FAD</keyword>
<evidence type="ECO:0000256" key="1">
    <source>
        <dbReference type="ARBA" id="ARBA00007532"/>
    </source>
</evidence>
<evidence type="ECO:0000256" key="2">
    <source>
        <dbReference type="ARBA" id="ARBA00012608"/>
    </source>
</evidence>
<dbReference type="AlphaFoldDB" id="A0A5B8XF11"/>
<dbReference type="Pfam" id="PF07992">
    <property type="entry name" value="Pyr_redox_2"/>
    <property type="match status" value="1"/>
</dbReference>
<dbReference type="PROSITE" id="PS00076">
    <property type="entry name" value="PYRIDINE_REDOX_1"/>
    <property type="match status" value="1"/>
</dbReference>
<keyword evidence="12" id="KW-0547">Nucleotide-binding</keyword>
<reference evidence="17 18" key="1">
    <citation type="journal article" date="2019" name="ISME J.">
        <title>Deianiraea, an extracellular bacterium associated with the ciliate Paramecium, suggests an alternative scenario for the evolution of Rickettsiales.</title>
        <authorList>
            <person name="Castelli M."/>
            <person name="Sabaneyeva E."/>
            <person name="Lanzoni O."/>
            <person name="Lebedeva N."/>
            <person name="Floriano A.M."/>
            <person name="Gaiarsa S."/>
            <person name="Benken K."/>
            <person name="Modeo L."/>
            <person name="Bandi C."/>
            <person name="Potekhin A."/>
            <person name="Sassera D."/>
            <person name="Petroni G."/>
        </authorList>
    </citation>
    <scope>NUCLEOTIDE SEQUENCE [LARGE SCALE GENOMIC DNA]</scope>
    <source>
        <strain evidence="17">CyL4-1</strain>
    </source>
</reference>
<evidence type="ECO:0000256" key="12">
    <source>
        <dbReference type="PIRSR" id="PIRSR000350-3"/>
    </source>
</evidence>
<evidence type="ECO:0000259" key="16">
    <source>
        <dbReference type="Pfam" id="PF07992"/>
    </source>
</evidence>
<dbReference type="PRINTS" id="PR00368">
    <property type="entry name" value="FADPNR"/>
</dbReference>
<dbReference type="InterPro" id="IPR016156">
    <property type="entry name" value="FAD/NAD-linked_Rdtase_dimer_sf"/>
</dbReference>
<feature type="domain" description="Pyridine nucleotide-disulphide oxidoreductase dimerisation" evidence="15">
    <location>
        <begin position="343"/>
        <end position="452"/>
    </location>
</feature>
<evidence type="ECO:0000256" key="6">
    <source>
        <dbReference type="ARBA" id="ARBA00023002"/>
    </source>
</evidence>
<name>A0A5B8XF11_9RICK</name>
<keyword evidence="4 14" id="KW-0285">Flavoprotein</keyword>
<evidence type="ECO:0000256" key="9">
    <source>
        <dbReference type="ARBA" id="ARBA00023284"/>
    </source>
</evidence>
<dbReference type="PANTHER" id="PTHR22912:SF151">
    <property type="entry name" value="DIHYDROLIPOYL DEHYDROGENASE, MITOCHONDRIAL"/>
    <property type="match status" value="1"/>
</dbReference>
<dbReference type="InterPro" id="IPR012999">
    <property type="entry name" value="Pyr_OxRdtase_I_AS"/>
</dbReference>
<dbReference type="GO" id="GO:0050660">
    <property type="term" value="F:flavin adenine dinucleotide binding"/>
    <property type="evidence" value="ECO:0007669"/>
    <property type="project" value="InterPro"/>
</dbReference>
<dbReference type="FunFam" id="3.30.390.30:FF:000001">
    <property type="entry name" value="Dihydrolipoyl dehydrogenase"/>
    <property type="match status" value="1"/>
</dbReference>
<keyword evidence="18" id="KW-1185">Reference proteome</keyword>
<comment type="similarity">
    <text evidence="1 14">Belongs to the class-I pyridine nucleotide-disulfide oxidoreductase family.</text>
</comment>
<dbReference type="SUPFAM" id="SSF51905">
    <property type="entry name" value="FAD/NAD(P)-binding domain"/>
    <property type="match status" value="1"/>
</dbReference>
<evidence type="ECO:0000256" key="11">
    <source>
        <dbReference type="PIRSR" id="PIRSR000350-2"/>
    </source>
</evidence>
<feature type="binding site" evidence="12">
    <location>
        <position position="269"/>
    </location>
    <ligand>
        <name>NAD(+)</name>
        <dbReference type="ChEBI" id="CHEBI:57540"/>
    </ligand>
</feature>
<feature type="binding site" evidence="12">
    <location>
        <begin position="140"/>
        <end position="142"/>
    </location>
    <ligand>
        <name>FAD</name>
        <dbReference type="ChEBI" id="CHEBI:57692"/>
    </ligand>
</feature>
<evidence type="ECO:0000256" key="3">
    <source>
        <dbReference type="ARBA" id="ARBA00016961"/>
    </source>
</evidence>
<protein>
    <recommendedName>
        <fullName evidence="3 14">Dihydrolipoyl dehydrogenase</fullName>
        <ecNumber evidence="2 14">1.8.1.4</ecNumber>
    </recommendedName>
</protein>
<dbReference type="InterPro" id="IPR050151">
    <property type="entry name" value="Class-I_Pyr_Nuc-Dis_Oxidored"/>
</dbReference>
<evidence type="ECO:0000256" key="7">
    <source>
        <dbReference type="ARBA" id="ARBA00023027"/>
    </source>
</evidence>
<dbReference type="SUPFAM" id="SSF55424">
    <property type="entry name" value="FAD/NAD-linked reductases, dimerisation (C-terminal) domain"/>
    <property type="match status" value="1"/>
</dbReference>
<dbReference type="Proteomes" id="UP000321934">
    <property type="component" value="Chromosome"/>
</dbReference>
<dbReference type="NCBIfam" id="TIGR01350">
    <property type="entry name" value="lipoamide_DH"/>
    <property type="match status" value="1"/>
</dbReference>
<dbReference type="Gene3D" id="3.30.390.30">
    <property type="match status" value="1"/>
</dbReference>
<feature type="binding site" evidence="12">
    <location>
        <position position="49"/>
    </location>
    <ligand>
        <name>FAD</name>
        <dbReference type="ChEBI" id="CHEBI:57692"/>
    </ligand>
</feature>
<dbReference type="EC" id="1.8.1.4" evidence="2 14"/>
<dbReference type="GO" id="GO:0045252">
    <property type="term" value="C:oxoglutarate dehydrogenase complex"/>
    <property type="evidence" value="ECO:0007669"/>
    <property type="project" value="TreeGrafter"/>
</dbReference>
<evidence type="ECO:0000256" key="4">
    <source>
        <dbReference type="ARBA" id="ARBA00022630"/>
    </source>
</evidence>
<dbReference type="InterPro" id="IPR006258">
    <property type="entry name" value="Lipoamide_DH"/>
</dbReference>
<dbReference type="Pfam" id="PF02852">
    <property type="entry name" value="Pyr_redox_dim"/>
    <property type="match status" value="1"/>
</dbReference>
<keyword evidence="6 14" id="KW-0560">Oxidoreductase</keyword>
<keyword evidence="8" id="KW-1015">Disulfide bond</keyword>
<comment type="miscellaneous">
    <text evidence="14">The active site is a redox-active disulfide bond.</text>
</comment>
<dbReference type="FunFam" id="3.50.50.60:FF:000001">
    <property type="entry name" value="Dihydrolipoyl dehydrogenase, mitochondrial"/>
    <property type="match status" value="1"/>
</dbReference>
<proteinExistence type="inferred from homology"/>
<gene>
    <name evidence="17" type="ORF">Deia_00778</name>
</gene>
<dbReference type="InterPro" id="IPR023753">
    <property type="entry name" value="FAD/NAD-binding_dom"/>
</dbReference>
<organism evidence="17 18">
    <name type="scientific">Candidatus Deianiraea vastatrix</name>
    <dbReference type="NCBI Taxonomy" id="2163644"/>
    <lineage>
        <taxon>Bacteria</taxon>
        <taxon>Pseudomonadati</taxon>
        <taxon>Pseudomonadota</taxon>
        <taxon>Alphaproteobacteria</taxon>
        <taxon>Rickettsiales</taxon>
        <taxon>Candidatus Deianiraeaceae</taxon>
        <taxon>Candidatus Deianiraea</taxon>
    </lineage>
</organism>